<dbReference type="InterPro" id="IPR003676">
    <property type="entry name" value="SAUR_fam"/>
</dbReference>
<dbReference type="PaxDb" id="3827-XP_004494851.1"/>
<dbReference type="GeneID" id="101492295"/>
<reference evidence="3" key="2">
    <citation type="submission" date="2025-08" db="UniProtKB">
        <authorList>
            <consortium name="RefSeq"/>
        </authorList>
    </citation>
    <scope>IDENTIFICATION</scope>
    <source>
        <tissue evidence="3">Etiolated seedlings</tissue>
    </source>
</reference>
<comment type="similarity">
    <text evidence="1">Belongs to the ARG7 family.</text>
</comment>
<protein>
    <submittedName>
        <fullName evidence="3">Auxin-responsive protein SAUR32-like</fullName>
    </submittedName>
</protein>
<evidence type="ECO:0000313" key="2">
    <source>
        <dbReference type="Proteomes" id="UP000087171"/>
    </source>
</evidence>
<sequence length="106" mass="12144">MMMLGKSFKQVPQTYHGRHVGHTKGCIAIKVGHGEDQQRFTVPLNYLNHPLFVKLLKEAEEEYGFAQQGTIIIPCQVEDFKDIQHIIHADNKLLQHQHPLVGCFRA</sequence>
<accession>A0A1S2XWS1</accession>
<dbReference type="AlphaFoldDB" id="A0A1S2XWS1"/>
<dbReference type="RefSeq" id="XP_004494851.1">
    <property type="nucleotide sequence ID" value="XM_004494794.3"/>
</dbReference>
<dbReference type="GO" id="GO:0009733">
    <property type="term" value="P:response to auxin"/>
    <property type="evidence" value="ECO:0007669"/>
    <property type="project" value="InterPro"/>
</dbReference>
<dbReference type="PANTHER" id="PTHR31374">
    <property type="entry name" value="AUXIN-INDUCED PROTEIN-LIKE-RELATED"/>
    <property type="match status" value="1"/>
</dbReference>
<dbReference type="PANTHER" id="PTHR31374:SF29">
    <property type="entry name" value="SAUR-LIKE AUXIN-RESPONSIVE PROTEIN FAMILY"/>
    <property type="match status" value="1"/>
</dbReference>
<organism evidence="2 3">
    <name type="scientific">Cicer arietinum</name>
    <name type="common">Chickpea</name>
    <name type="synonym">Garbanzo</name>
    <dbReference type="NCBI Taxonomy" id="3827"/>
    <lineage>
        <taxon>Eukaryota</taxon>
        <taxon>Viridiplantae</taxon>
        <taxon>Streptophyta</taxon>
        <taxon>Embryophyta</taxon>
        <taxon>Tracheophyta</taxon>
        <taxon>Spermatophyta</taxon>
        <taxon>Magnoliopsida</taxon>
        <taxon>eudicotyledons</taxon>
        <taxon>Gunneridae</taxon>
        <taxon>Pentapetalae</taxon>
        <taxon>rosids</taxon>
        <taxon>fabids</taxon>
        <taxon>Fabales</taxon>
        <taxon>Fabaceae</taxon>
        <taxon>Papilionoideae</taxon>
        <taxon>50 kb inversion clade</taxon>
        <taxon>NPAAA clade</taxon>
        <taxon>Hologalegina</taxon>
        <taxon>IRL clade</taxon>
        <taxon>Cicereae</taxon>
        <taxon>Cicer</taxon>
    </lineage>
</organism>
<evidence type="ECO:0000256" key="1">
    <source>
        <dbReference type="ARBA" id="ARBA00006974"/>
    </source>
</evidence>
<dbReference type="STRING" id="3827.A0A1S2XWS1"/>
<dbReference type="OrthoDB" id="1026046at2759"/>
<dbReference type="Proteomes" id="UP000087171">
    <property type="component" value="Chromosome Ca3"/>
</dbReference>
<reference evidence="2" key="1">
    <citation type="journal article" date="2013" name="Nat. Biotechnol.">
        <title>Draft genome sequence of chickpea (Cicer arietinum) provides a resource for trait improvement.</title>
        <authorList>
            <person name="Varshney R.K."/>
            <person name="Song C."/>
            <person name="Saxena R.K."/>
            <person name="Azam S."/>
            <person name="Yu S."/>
            <person name="Sharpe A.G."/>
            <person name="Cannon S."/>
            <person name="Baek J."/>
            <person name="Rosen B.D."/>
            <person name="Tar'an B."/>
            <person name="Millan T."/>
            <person name="Zhang X."/>
            <person name="Ramsay L.D."/>
            <person name="Iwata A."/>
            <person name="Wang Y."/>
            <person name="Nelson W."/>
            <person name="Farmer A.D."/>
            <person name="Gaur P.M."/>
            <person name="Soderlund C."/>
            <person name="Penmetsa R.V."/>
            <person name="Xu C."/>
            <person name="Bharti A.K."/>
            <person name="He W."/>
            <person name="Winter P."/>
            <person name="Zhao S."/>
            <person name="Hane J.K."/>
            <person name="Carrasquilla-Garcia N."/>
            <person name="Condie J.A."/>
            <person name="Upadhyaya H.D."/>
            <person name="Luo M.C."/>
            <person name="Thudi M."/>
            <person name="Gowda C.L."/>
            <person name="Singh N.P."/>
            <person name="Lichtenzveig J."/>
            <person name="Gali K.K."/>
            <person name="Rubio J."/>
            <person name="Nadarajan N."/>
            <person name="Dolezel J."/>
            <person name="Bansal K.C."/>
            <person name="Xu X."/>
            <person name="Edwards D."/>
            <person name="Zhang G."/>
            <person name="Kahl G."/>
            <person name="Gil J."/>
            <person name="Singh K.B."/>
            <person name="Datta S.K."/>
            <person name="Jackson S.A."/>
            <person name="Wang J."/>
            <person name="Cook D.R."/>
        </authorList>
    </citation>
    <scope>NUCLEOTIDE SEQUENCE [LARGE SCALE GENOMIC DNA]</scope>
    <source>
        <strain evidence="2">cv. CDC Frontier</strain>
    </source>
</reference>
<dbReference type="KEGG" id="cam:101492295"/>
<proteinExistence type="inferred from homology"/>
<name>A0A1S2XWS1_CICAR</name>
<evidence type="ECO:0000313" key="3">
    <source>
        <dbReference type="RefSeq" id="XP_004494851.1"/>
    </source>
</evidence>
<gene>
    <name evidence="3" type="primary">LOC101492295</name>
</gene>
<dbReference type="Pfam" id="PF02519">
    <property type="entry name" value="Auxin_inducible"/>
    <property type="match status" value="1"/>
</dbReference>
<keyword evidence="2" id="KW-1185">Reference proteome</keyword>